<dbReference type="RefSeq" id="WP_179837614.1">
    <property type="nucleotide sequence ID" value="NZ_BMRD01000015.1"/>
</dbReference>
<evidence type="ECO:0000313" key="2">
    <source>
        <dbReference type="EMBL" id="NYE17217.1"/>
    </source>
</evidence>
<accession>A0A7Y9GIQ7</accession>
<evidence type="ECO:0000313" key="3">
    <source>
        <dbReference type="Proteomes" id="UP000591272"/>
    </source>
</evidence>
<feature type="region of interest" description="Disordered" evidence="1">
    <location>
        <begin position="1"/>
        <end position="20"/>
    </location>
</feature>
<feature type="region of interest" description="Disordered" evidence="1">
    <location>
        <begin position="27"/>
        <end position="58"/>
    </location>
</feature>
<organism evidence="2 3">
    <name type="scientific">Actinomadura citrea</name>
    <dbReference type="NCBI Taxonomy" id="46158"/>
    <lineage>
        <taxon>Bacteria</taxon>
        <taxon>Bacillati</taxon>
        <taxon>Actinomycetota</taxon>
        <taxon>Actinomycetes</taxon>
        <taxon>Streptosporangiales</taxon>
        <taxon>Thermomonosporaceae</taxon>
        <taxon>Actinomadura</taxon>
    </lineage>
</organism>
<feature type="compositionally biased region" description="Basic and acidic residues" evidence="1">
    <location>
        <begin position="8"/>
        <end position="20"/>
    </location>
</feature>
<protein>
    <submittedName>
        <fullName evidence="2">Uncharacterized protein</fullName>
    </submittedName>
</protein>
<reference evidence="2 3" key="1">
    <citation type="submission" date="2020-07" db="EMBL/GenBank/DDBJ databases">
        <title>Sequencing the genomes of 1000 actinobacteria strains.</title>
        <authorList>
            <person name="Klenk H.-P."/>
        </authorList>
    </citation>
    <scope>NUCLEOTIDE SEQUENCE [LARGE SCALE GENOMIC DNA]</scope>
    <source>
        <strain evidence="2 3">DSM 43461</strain>
    </source>
</reference>
<keyword evidence="3" id="KW-1185">Reference proteome</keyword>
<name>A0A7Y9GIQ7_9ACTN</name>
<gene>
    <name evidence="2" type="ORF">BJ999_007513</name>
</gene>
<proteinExistence type="predicted"/>
<comment type="caution">
    <text evidence="2">The sequence shown here is derived from an EMBL/GenBank/DDBJ whole genome shotgun (WGS) entry which is preliminary data.</text>
</comment>
<dbReference type="EMBL" id="JACCBT010000001">
    <property type="protein sequence ID" value="NYE17217.1"/>
    <property type="molecule type" value="Genomic_DNA"/>
</dbReference>
<evidence type="ECO:0000256" key="1">
    <source>
        <dbReference type="SAM" id="MobiDB-lite"/>
    </source>
</evidence>
<dbReference type="Proteomes" id="UP000591272">
    <property type="component" value="Unassembled WGS sequence"/>
</dbReference>
<dbReference type="AlphaFoldDB" id="A0A7Y9GIQ7"/>
<sequence length="58" mass="6266">MDEVDVNPDVHRATEPDEEQVLRELYGEPDADGIFRGEGQALQDDGTEQAGPAQEGPA</sequence>